<feature type="compositionally biased region" description="Pro residues" evidence="1">
    <location>
        <begin position="63"/>
        <end position="72"/>
    </location>
</feature>
<comment type="caution">
    <text evidence="3">The sequence shown here is derived from an EMBL/GenBank/DDBJ whole genome shotgun (WGS) entry which is preliminary data.</text>
</comment>
<feature type="region of interest" description="Disordered" evidence="1">
    <location>
        <begin position="19"/>
        <end position="98"/>
    </location>
</feature>
<feature type="compositionally biased region" description="Low complexity" evidence="1">
    <location>
        <begin position="73"/>
        <end position="94"/>
    </location>
</feature>
<name>A0A5C6XE30_9DELT</name>
<evidence type="ECO:0000256" key="2">
    <source>
        <dbReference type="SAM" id="SignalP"/>
    </source>
</evidence>
<keyword evidence="2" id="KW-0732">Signal</keyword>
<gene>
    <name evidence="3" type="ORF">FRC98_15570</name>
</gene>
<evidence type="ECO:0000313" key="3">
    <source>
        <dbReference type="EMBL" id="TXD35625.1"/>
    </source>
</evidence>
<feature type="compositionally biased region" description="Low complexity" evidence="1">
    <location>
        <begin position="33"/>
        <end position="46"/>
    </location>
</feature>
<evidence type="ECO:0000256" key="1">
    <source>
        <dbReference type="SAM" id="MobiDB-lite"/>
    </source>
</evidence>
<organism evidence="3 4">
    <name type="scientific">Lujinxingia vulgaris</name>
    <dbReference type="NCBI Taxonomy" id="2600176"/>
    <lineage>
        <taxon>Bacteria</taxon>
        <taxon>Deltaproteobacteria</taxon>
        <taxon>Bradymonadales</taxon>
        <taxon>Lujinxingiaceae</taxon>
        <taxon>Lujinxingia</taxon>
    </lineage>
</organism>
<feature type="chain" id="PRO_5022947642" evidence="2">
    <location>
        <begin position="22"/>
        <end position="176"/>
    </location>
</feature>
<sequence>MKSLTPVALLASTLLCLTACSTPTPTDPPAPSETPSTPDPADLTLPTPQPPPPTTGPEEERFTPPPAPPEAPTTPEIPEVVDEPAPADAPTAEPHPTRCQTSKECVAVNLTRECCSACTDSAYHRDFVPHLRAHCDANPQLSSQCPALGCAFEPATAACIEGHCRAITTRSSIFGM</sequence>
<protein>
    <submittedName>
        <fullName evidence="3">Uncharacterized protein</fullName>
    </submittedName>
</protein>
<proteinExistence type="predicted"/>
<evidence type="ECO:0000313" key="4">
    <source>
        <dbReference type="Proteomes" id="UP000321412"/>
    </source>
</evidence>
<reference evidence="3 4" key="1">
    <citation type="submission" date="2019-08" db="EMBL/GenBank/DDBJ databases">
        <title>Bradymonadales sp. TMQ4.</title>
        <authorList>
            <person name="Liang Q."/>
        </authorList>
    </citation>
    <scope>NUCLEOTIDE SEQUENCE [LARGE SCALE GENOMIC DNA]</scope>
    <source>
        <strain evidence="3 4">TMQ4</strain>
    </source>
</reference>
<dbReference type="OrthoDB" id="9913950at2"/>
<dbReference type="EMBL" id="VOSM01000008">
    <property type="protein sequence ID" value="TXD35625.1"/>
    <property type="molecule type" value="Genomic_DNA"/>
</dbReference>
<feature type="signal peptide" evidence="2">
    <location>
        <begin position="1"/>
        <end position="21"/>
    </location>
</feature>
<dbReference type="AlphaFoldDB" id="A0A5C6XE30"/>
<accession>A0A5C6XE30</accession>
<dbReference type="Proteomes" id="UP000321412">
    <property type="component" value="Unassembled WGS sequence"/>
</dbReference>
<dbReference type="RefSeq" id="WP_146982365.1">
    <property type="nucleotide sequence ID" value="NZ_VOSM01000008.1"/>
</dbReference>
<keyword evidence="4" id="KW-1185">Reference proteome</keyword>